<evidence type="ECO:0000313" key="7">
    <source>
        <dbReference type="Proteomes" id="UP001241056"/>
    </source>
</evidence>
<evidence type="ECO:0000313" key="6">
    <source>
        <dbReference type="EMBL" id="MDM7858282.1"/>
    </source>
</evidence>
<dbReference type="Proteomes" id="UP001241056">
    <property type="component" value="Unassembled WGS sequence"/>
</dbReference>
<organism evidence="6 7">
    <name type="scientific">Thiopseudomonas acetoxidans</name>
    <dbReference type="NCBI Taxonomy" id="3041622"/>
    <lineage>
        <taxon>Bacteria</taxon>
        <taxon>Pseudomonadati</taxon>
        <taxon>Pseudomonadota</taxon>
        <taxon>Gammaproteobacteria</taxon>
        <taxon>Pseudomonadales</taxon>
        <taxon>Pseudomonadaceae</taxon>
        <taxon>Thiopseudomonas</taxon>
    </lineage>
</organism>
<evidence type="ECO:0000256" key="2">
    <source>
        <dbReference type="ARBA" id="ARBA00022908"/>
    </source>
</evidence>
<dbReference type="Pfam" id="PF00589">
    <property type="entry name" value="Phage_integrase"/>
    <property type="match status" value="1"/>
</dbReference>
<name>A0ABT7SQ13_9GAMM</name>
<gene>
    <name evidence="6" type="ORF">QEZ41_08325</name>
</gene>
<dbReference type="RefSeq" id="WP_289410968.1">
    <property type="nucleotide sequence ID" value="NZ_JAUCDY010000009.1"/>
</dbReference>
<dbReference type="PROSITE" id="PS51898">
    <property type="entry name" value="TYR_RECOMBINASE"/>
    <property type="match status" value="1"/>
</dbReference>
<reference evidence="6 7" key="1">
    <citation type="submission" date="2023-06" db="EMBL/GenBank/DDBJ databases">
        <title>Thiopseudomonas sp. CY1220 draft genome sequence.</title>
        <authorList>
            <person name="Zhao G."/>
            <person name="An M."/>
        </authorList>
    </citation>
    <scope>NUCLEOTIDE SEQUENCE [LARGE SCALE GENOMIC DNA]</scope>
    <source>
        <strain evidence="6 7">CY1220</strain>
    </source>
</reference>
<dbReference type="InterPro" id="IPR002104">
    <property type="entry name" value="Integrase_catalytic"/>
</dbReference>
<proteinExistence type="inferred from homology"/>
<dbReference type="InterPro" id="IPR011010">
    <property type="entry name" value="DNA_brk_join_enz"/>
</dbReference>
<keyword evidence="7" id="KW-1185">Reference proteome</keyword>
<dbReference type="PANTHER" id="PTHR30349">
    <property type="entry name" value="PHAGE INTEGRASE-RELATED"/>
    <property type="match status" value="1"/>
</dbReference>
<dbReference type="SUPFAM" id="SSF56349">
    <property type="entry name" value="DNA breaking-rejoining enzymes"/>
    <property type="match status" value="2"/>
</dbReference>
<dbReference type="InterPro" id="IPR050090">
    <property type="entry name" value="Tyrosine_recombinase_XerCD"/>
</dbReference>
<dbReference type="PANTHER" id="PTHR30349:SF41">
    <property type="entry name" value="INTEGRASE_RECOMBINASE PROTEIN MJ0367-RELATED"/>
    <property type="match status" value="1"/>
</dbReference>
<comment type="caution">
    <text evidence="6">The sequence shown here is derived from an EMBL/GenBank/DDBJ whole genome shotgun (WGS) entry which is preliminary data.</text>
</comment>
<sequence>MSRTGYYPAETTFNRLIQQAAARITTAMESDDIAERHNAFTDYTLALLFCATGHRPVVDPVHSKNLFDLDKGWLLISDKVVHEERSWRVVALPEIACQQMQHYLDYLPRLAAWLDQNPTYFKTRNQVRSLIAGADPIPLFFYLDLTKGDPVQSIIPSKMIERWRDYWHLPINFLRHTTATELSLSTSQAALAQIQLGHFTGSDHPFGSTASESAQTVLSEIRTHAQAYMKKLTWEAIPSPVRLPKNATSLKVSPNNISSVEKKILGFALRQKQRRLKSGQNKDIIRAALAQATNEAERISTTEHIQDAAKYIAVHAPVSQTNRCLKLLYRFISRTREGKKLLRNQAQLRAINVEASPFEAGSITAYKNAESLRKNFLEHLNNSYGKQPPCPTRRTAEVIIAAALFGRFGNTTFLQAIPKALSAETYQYAGQLCVEIPLSENSTEAVFRWHPDDICHALIQGFFRIKKTTSTTKQTLRSMISEMLIAAGADKPANVWQYLAEVGKSLAIFEVPGHASDFLSGKLVSVSIPRPQWIRLLSGKALQTNTTLSDKQTIRPPVSVTGFTATSSPEKDSRVFMRLLRQLINQAASTPSAGNQKLSTTKKRKLEELIKEDVIPKQKLMPQLAMLLMAWAIHLCKFGTRSKKDIAFSTVDKYVCMVARALLNTMTNIDFLSLEADAYENYYLEILESQPEHRREDVAGRLYEFHCFLSQAYAVEEPAWSEIFRLSNLGKSEGFADANFIAEDEYLAIIESVKQSSFLSDRLRAQYVVLLMLGYRFGLRFGEAHRLQYRDVQKYQGEINIVVRNSIYGETKSSAGQRVVPLLETLTETETSAFTQLLAWAGVQWQTDKQAALMAEASNSRDLIERNQTIATLGQYIKLKTGDSNLRFHHLRHSWATRLYAYHYSRQSEKKHPLASKSIVTQYWTDFIGSHNTTYPLSSISTALGHLHESTTLTSYVHAIDACLNLEATHQQPSAKVFAYALQISHDNSRQRIKRQTLFNLDSSIPVADVPLQERPEIINQSCLETTKHIIQPVDIERLLIRLRETKQAVDLVADELFIDTKTAYEIIESASLAEQATGFEFYQVEISHNHLLTIDESEREKLIEQLSQQAAYTLQNNNIILTLENKTHVIEKLNELDKTELKLAFTTWQRTLKKYENIINDTRSQTALESIREKLFPELALEIKDIPNSYSGEKSLARKLSSKEVKLISTKQRNNLINSKQMLTRIFFILSVYFYMV</sequence>
<evidence type="ECO:0000259" key="5">
    <source>
        <dbReference type="PROSITE" id="PS51898"/>
    </source>
</evidence>
<evidence type="ECO:0000256" key="3">
    <source>
        <dbReference type="ARBA" id="ARBA00023125"/>
    </source>
</evidence>
<keyword evidence="3" id="KW-0238">DNA-binding</keyword>
<evidence type="ECO:0000256" key="1">
    <source>
        <dbReference type="ARBA" id="ARBA00008857"/>
    </source>
</evidence>
<dbReference type="Gene3D" id="1.10.443.10">
    <property type="entry name" value="Intergrase catalytic core"/>
    <property type="match status" value="1"/>
</dbReference>
<dbReference type="InterPro" id="IPR013762">
    <property type="entry name" value="Integrase-like_cat_sf"/>
</dbReference>
<evidence type="ECO:0000256" key="4">
    <source>
        <dbReference type="ARBA" id="ARBA00023172"/>
    </source>
</evidence>
<keyword evidence="2" id="KW-0229">DNA integration</keyword>
<accession>A0ABT7SQ13</accession>
<comment type="similarity">
    <text evidence="1">Belongs to the 'phage' integrase family.</text>
</comment>
<feature type="domain" description="Tyr recombinase" evidence="5">
    <location>
        <begin position="736"/>
        <end position="971"/>
    </location>
</feature>
<dbReference type="EMBL" id="JAUCDY010000009">
    <property type="protein sequence ID" value="MDM7858282.1"/>
    <property type="molecule type" value="Genomic_DNA"/>
</dbReference>
<keyword evidence="4" id="KW-0233">DNA recombination</keyword>
<protein>
    <submittedName>
        <fullName evidence="6">Tyrosine-type recombinase/integrase</fullName>
    </submittedName>
</protein>